<dbReference type="Proteomes" id="UP000008922">
    <property type="component" value="Chromosome"/>
</dbReference>
<sequence>MMTTKSIIGAVVLAAGMSRRMGQPKQLLPWGKTTVIGQVVNVLQAAQVAQIVVVTGKSREQVEQTLKNTSAQCVFNPRYETSEMLTSLKVGISRLHDEVQAVLVVLGDQPQIQVSVVQGLIEQYRLGKGVLIVPSYQMRRGHPWLVDRSLWQEILQMDDERESMRNFLNHHAQDIVYYLVDTPSILTDMDTPEDYQQMRPVDERDNE</sequence>
<dbReference type="PANTHER" id="PTHR43777">
    <property type="entry name" value="MOLYBDENUM COFACTOR CYTIDYLYLTRANSFERASE"/>
    <property type="match status" value="1"/>
</dbReference>
<evidence type="ECO:0000259" key="1">
    <source>
        <dbReference type="Pfam" id="PF12804"/>
    </source>
</evidence>
<name>E8N4W7_ANATU</name>
<gene>
    <name evidence="2" type="ordered locus">ANT_14530</name>
</gene>
<dbReference type="RefSeq" id="WP_013559863.1">
    <property type="nucleotide sequence ID" value="NC_014960.1"/>
</dbReference>
<evidence type="ECO:0000313" key="2">
    <source>
        <dbReference type="EMBL" id="BAJ63481.1"/>
    </source>
</evidence>
<dbReference type="Pfam" id="PF12804">
    <property type="entry name" value="NTP_transf_3"/>
    <property type="match status" value="1"/>
</dbReference>
<evidence type="ECO:0000313" key="3">
    <source>
        <dbReference type="Proteomes" id="UP000008922"/>
    </source>
</evidence>
<dbReference type="EMBL" id="AP012029">
    <property type="protein sequence ID" value="BAJ63481.1"/>
    <property type="molecule type" value="Genomic_DNA"/>
</dbReference>
<dbReference type="GO" id="GO:0016779">
    <property type="term" value="F:nucleotidyltransferase activity"/>
    <property type="evidence" value="ECO:0007669"/>
    <property type="project" value="UniProtKB-ARBA"/>
</dbReference>
<dbReference type="KEGG" id="atm:ANT_14530"/>
<dbReference type="OrthoDB" id="9797742at2"/>
<dbReference type="InterPro" id="IPR029044">
    <property type="entry name" value="Nucleotide-diphossugar_trans"/>
</dbReference>
<dbReference type="SUPFAM" id="SSF53448">
    <property type="entry name" value="Nucleotide-diphospho-sugar transferases"/>
    <property type="match status" value="1"/>
</dbReference>
<dbReference type="Gene3D" id="3.90.550.10">
    <property type="entry name" value="Spore Coat Polysaccharide Biosynthesis Protein SpsA, Chain A"/>
    <property type="match status" value="1"/>
</dbReference>
<organism evidence="2 3">
    <name type="scientific">Anaerolinea thermophila (strain DSM 14523 / JCM 11388 / NBRC 100420 / UNI-1)</name>
    <dbReference type="NCBI Taxonomy" id="926569"/>
    <lineage>
        <taxon>Bacteria</taxon>
        <taxon>Bacillati</taxon>
        <taxon>Chloroflexota</taxon>
        <taxon>Anaerolineae</taxon>
        <taxon>Anaerolineales</taxon>
        <taxon>Anaerolineaceae</taxon>
        <taxon>Anaerolinea</taxon>
    </lineage>
</organism>
<reference evidence="2 3" key="1">
    <citation type="submission" date="2010-12" db="EMBL/GenBank/DDBJ databases">
        <title>Whole genome sequence of Anaerolinea thermophila UNI-1.</title>
        <authorList>
            <person name="Narita-Yamada S."/>
            <person name="Kishi E."/>
            <person name="Watanabe Y."/>
            <person name="Takasaki K."/>
            <person name="Ankai A."/>
            <person name="Oguchi A."/>
            <person name="Fukui S."/>
            <person name="Takahashi M."/>
            <person name="Yashiro I."/>
            <person name="Hosoyama A."/>
            <person name="Sekiguchi Y."/>
            <person name="Hanada S."/>
            <person name="Fujita N."/>
        </authorList>
    </citation>
    <scope>NUCLEOTIDE SEQUENCE [LARGE SCALE GENOMIC DNA]</scope>
    <source>
        <strain evidence="3">DSM 14523 / JCM 11388 / NBRC 100420 / UNI-1</strain>
    </source>
</reference>
<keyword evidence="3" id="KW-1185">Reference proteome</keyword>
<dbReference type="PANTHER" id="PTHR43777:SF1">
    <property type="entry name" value="MOLYBDENUM COFACTOR CYTIDYLYLTRANSFERASE"/>
    <property type="match status" value="1"/>
</dbReference>
<dbReference type="HOGENOM" id="CLU_061980_1_2_0"/>
<protein>
    <recommendedName>
        <fullName evidence="1">MobA-like NTP transferase domain-containing protein</fullName>
    </recommendedName>
</protein>
<dbReference type="AlphaFoldDB" id="E8N4W7"/>
<proteinExistence type="predicted"/>
<feature type="domain" description="MobA-like NTP transferase" evidence="1">
    <location>
        <begin position="10"/>
        <end position="171"/>
    </location>
</feature>
<dbReference type="InParanoid" id="E8N4W7"/>
<dbReference type="CDD" id="cd04182">
    <property type="entry name" value="GT_2_like_f"/>
    <property type="match status" value="1"/>
</dbReference>
<dbReference type="STRING" id="926569.ANT_14530"/>
<dbReference type="InterPro" id="IPR025877">
    <property type="entry name" value="MobA-like_NTP_Trfase"/>
</dbReference>
<dbReference type="eggNOG" id="COG2068">
    <property type="taxonomic scope" value="Bacteria"/>
</dbReference>
<accession>E8N4W7</accession>